<keyword evidence="4 5" id="KW-0472">Membrane</keyword>
<keyword evidence="3 5" id="KW-1133">Transmembrane helix</keyword>
<accession>A0A7S1AJS0</accession>
<evidence type="ECO:0000256" key="5">
    <source>
        <dbReference type="SAM" id="Phobius"/>
    </source>
</evidence>
<proteinExistence type="predicted"/>
<gene>
    <name evidence="7" type="ORF">NSCI0253_LOCUS30830</name>
</gene>
<evidence type="ECO:0000259" key="6">
    <source>
        <dbReference type="Pfam" id="PF01490"/>
    </source>
</evidence>
<dbReference type="PANTHER" id="PTHR22950">
    <property type="entry name" value="AMINO ACID TRANSPORTER"/>
    <property type="match status" value="1"/>
</dbReference>
<feature type="transmembrane region" description="Helical" evidence="5">
    <location>
        <begin position="294"/>
        <end position="316"/>
    </location>
</feature>
<keyword evidence="2 5" id="KW-0812">Transmembrane</keyword>
<dbReference type="PANTHER" id="PTHR22950:SF461">
    <property type="entry name" value="AMINO ACID TRANSPORTER TRANSMEMBRANE DOMAIN-CONTAINING PROTEIN"/>
    <property type="match status" value="1"/>
</dbReference>
<feature type="domain" description="Amino acid transporter transmembrane" evidence="6">
    <location>
        <begin position="2"/>
        <end position="355"/>
    </location>
</feature>
<feature type="transmembrane region" description="Helical" evidence="5">
    <location>
        <begin position="268"/>
        <end position="288"/>
    </location>
</feature>
<feature type="transmembrane region" description="Helical" evidence="5">
    <location>
        <begin position="107"/>
        <end position="127"/>
    </location>
</feature>
<dbReference type="GO" id="GO:0016020">
    <property type="term" value="C:membrane"/>
    <property type="evidence" value="ECO:0007669"/>
    <property type="project" value="UniProtKB-SubCell"/>
</dbReference>
<organism evidence="7">
    <name type="scientific">Noctiluca scintillans</name>
    <name type="common">Sea sparkle</name>
    <name type="synonym">Red tide dinoflagellate</name>
    <dbReference type="NCBI Taxonomy" id="2966"/>
    <lineage>
        <taxon>Eukaryota</taxon>
        <taxon>Sar</taxon>
        <taxon>Alveolata</taxon>
        <taxon>Dinophyceae</taxon>
        <taxon>Noctilucales</taxon>
        <taxon>Noctilucaceae</taxon>
        <taxon>Noctiluca</taxon>
    </lineage>
</organism>
<feature type="transmembrane region" description="Helical" evidence="5">
    <location>
        <begin position="225"/>
        <end position="247"/>
    </location>
</feature>
<feature type="transmembrane region" description="Helical" evidence="5">
    <location>
        <begin position="181"/>
        <end position="205"/>
    </location>
</feature>
<dbReference type="InterPro" id="IPR013057">
    <property type="entry name" value="AA_transpt_TM"/>
</dbReference>
<reference evidence="7" key="1">
    <citation type="submission" date="2021-01" db="EMBL/GenBank/DDBJ databases">
        <authorList>
            <person name="Corre E."/>
            <person name="Pelletier E."/>
            <person name="Niang G."/>
            <person name="Scheremetjew M."/>
            <person name="Finn R."/>
            <person name="Kale V."/>
            <person name="Holt S."/>
            <person name="Cochrane G."/>
            <person name="Meng A."/>
            <person name="Brown T."/>
            <person name="Cohen L."/>
        </authorList>
    </citation>
    <scope>NUCLEOTIDE SEQUENCE</scope>
</reference>
<evidence type="ECO:0000256" key="1">
    <source>
        <dbReference type="ARBA" id="ARBA00004141"/>
    </source>
</evidence>
<evidence type="ECO:0000256" key="3">
    <source>
        <dbReference type="ARBA" id="ARBA00022989"/>
    </source>
</evidence>
<name>A0A7S1AJS0_NOCSC</name>
<feature type="transmembrane region" description="Helical" evidence="5">
    <location>
        <begin position="80"/>
        <end position="100"/>
    </location>
</feature>
<feature type="transmembrane region" description="Helical" evidence="5">
    <location>
        <begin position="147"/>
        <end position="169"/>
    </location>
</feature>
<evidence type="ECO:0000256" key="2">
    <source>
        <dbReference type="ARBA" id="ARBA00022692"/>
    </source>
</evidence>
<dbReference type="EMBL" id="HBFQ01043556">
    <property type="protein sequence ID" value="CAD8856478.1"/>
    <property type="molecule type" value="Transcribed_RNA"/>
</dbReference>
<dbReference type="Pfam" id="PF01490">
    <property type="entry name" value="Aa_trans"/>
    <property type="match status" value="1"/>
</dbReference>
<evidence type="ECO:0000256" key="4">
    <source>
        <dbReference type="ARBA" id="ARBA00023136"/>
    </source>
</evidence>
<feature type="transmembrane region" description="Helical" evidence="5">
    <location>
        <begin position="45"/>
        <end position="68"/>
    </location>
</feature>
<dbReference type="AlphaFoldDB" id="A0A7S1AJS0"/>
<evidence type="ECO:0000313" key="7">
    <source>
        <dbReference type="EMBL" id="CAD8856478.1"/>
    </source>
</evidence>
<dbReference type="GO" id="GO:0015179">
    <property type="term" value="F:L-amino acid transmembrane transporter activity"/>
    <property type="evidence" value="ECO:0007669"/>
    <property type="project" value="TreeGrafter"/>
</dbReference>
<sequence>MAPVSIYSALLMSRTRAMLQEQLGTQPLTLGEGARLVFGTDRAALLIYFVVYGLFGFLGNASYLLVLGEALQGVLYQYELCLPSAVLVSCCCVAPLAVSVRHLADSVWLCFGNLFLILAVLGIVMAAQAHEGPVHDSQTFWFAEDLSFLTLFGAMTNIVYSYTGHWLYFEMMAEMTTPEQFPRVFLINAPLQIFLYLTVACWGYYFAGNKAQGFFLDNLALGSSFQAASALLFVHVVIAFLIKNVVLCHYLHGLLSHRVEDSGGRSRVEYAACALFLLGGSFLVANSIPFFSDLLGLIGGLLSGPVSFLLPMALFLGATRMKARSTNSLGGVQSVDGVLITFIGVFILLTMVVGTYNVLVNIVSDTSMYGLPFSCKLLERK</sequence>
<comment type="subcellular location">
    <subcellularLocation>
        <location evidence="1">Membrane</location>
        <topology evidence="1">Multi-pass membrane protein</topology>
    </subcellularLocation>
</comment>
<protein>
    <recommendedName>
        <fullName evidence="6">Amino acid transporter transmembrane domain-containing protein</fullName>
    </recommendedName>
</protein>
<feature type="transmembrane region" description="Helical" evidence="5">
    <location>
        <begin position="337"/>
        <end position="359"/>
    </location>
</feature>